<dbReference type="AlphaFoldDB" id="A0A9W8XT55"/>
<dbReference type="GeneID" id="80905779"/>
<organism evidence="2 3">
    <name type="scientific">Didymosphaeria variabile</name>
    <dbReference type="NCBI Taxonomy" id="1932322"/>
    <lineage>
        <taxon>Eukaryota</taxon>
        <taxon>Fungi</taxon>
        <taxon>Dikarya</taxon>
        <taxon>Ascomycota</taxon>
        <taxon>Pezizomycotina</taxon>
        <taxon>Dothideomycetes</taxon>
        <taxon>Pleosporomycetidae</taxon>
        <taxon>Pleosporales</taxon>
        <taxon>Massarineae</taxon>
        <taxon>Didymosphaeriaceae</taxon>
        <taxon>Didymosphaeria</taxon>
    </lineage>
</organism>
<evidence type="ECO:0000313" key="3">
    <source>
        <dbReference type="Proteomes" id="UP001140513"/>
    </source>
</evidence>
<dbReference type="EMBL" id="JAPEUX010000002">
    <property type="protein sequence ID" value="KAJ4357673.1"/>
    <property type="molecule type" value="Genomic_DNA"/>
</dbReference>
<dbReference type="Proteomes" id="UP001140513">
    <property type="component" value="Unassembled WGS sequence"/>
</dbReference>
<dbReference type="PANTHER" id="PTHR21521:SF0">
    <property type="entry name" value="AMUN, ISOFORM A"/>
    <property type="match status" value="1"/>
</dbReference>
<dbReference type="OrthoDB" id="8249012at2759"/>
<gene>
    <name evidence="2" type="ORF">N0V89_002249</name>
</gene>
<evidence type="ECO:0000256" key="1">
    <source>
        <dbReference type="SAM" id="MobiDB-lite"/>
    </source>
</evidence>
<reference evidence="2" key="1">
    <citation type="submission" date="2022-10" db="EMBL/GenBank/DDBJ databases">
        <title>Tapping the CABI collections for fungal endophytes: first genome assemblies for Collariella, Neodidymelliopsis, Ascochyta clinopodiicola, Didymella pomorum, Didymosphaeria variabile, Neocosmospora piperis and Neocucurbitaria cava.</title>
        <authorList>
            <person name="Hill R."/>
        </authorList>
    </citation>
    <scope>NUCLEOTIDE SEQUENCE</scope>
    <source>
        <strain evidence="2">IMI 356815</strain>
    </source>
</reference>
<dbReference type="PANTHER" id="PTHR21521">
    <property type="entry name" value="AMUN, ISOFORM A"/>
    <property type="match status" value="1"/>
</dbReference>
<feature type="region of interest" description="Disordered" evidence="1">
    <location>
        <begin position="254"/>
        <end position="335"/>
    </location>
</feature>
<protein>
    <submittedName>
        <fullName evidence="2">Uncharacterized protein</fullName>
    </submittedName>
</protein>
<keyword evidence="3" id="KW-1185">Reference proteome</keyword>
<accession>A0A9W8XT55</accession>
<proteinExistence type="predicted"/>
<dbReference type="RefSeq" id="XP_056074532.1">
    <property type="nucleotide sequence ID" value="XM_056211059.1"/>
</dbReference>
<sequence>MPPAQKTLKYTQISKETFKAVLSRYPSTVPENLRELDALRYDTIPATVTSRKKKGAYLTKDEAEKLVEWKLYVDSDSFNGTVHKFPMKHGTFRPKLLQLVQSNAPKDIEQKTRNAFSDTPGENDEWMHLHRNSPLNALEMISLKVLTKLKGIGPATASLLLSTNDPTLNPFLSDELFRWLMWDIPGKPGGWNRVIRYNVKEYQELLGHVNKMRTRLGVTAVDMEKVAWVLGKEGVDVGKDEQVFLSRLGERDDVNGGEVAENKDEEAEEGSGEAMVEDSVPAKKDGKRKFAGSKEVSGGEKDVSGKVKKGAKRKVVETEAPAEGVRRSSRRKTAP</sequence>
<evidence type="ECO:0000313" key="2">
    <source>
        <dbReference type="EMBL" id="KAJ4357673.1"/>
    </source>
</evidence>
<comment type="caution">
    <text evidence="2">The sequence shown here is derived from an EMBL/GenBank/DDBJ whole genome shotgun (WGS) entry which is preliminary data.</text>
</comment>
<name>A0A9W8XT55_9PLEO</name>